<gene>
    <name evidence="2" type="ORF">LARSCL_LOCUS1409</name>
</gene>
<evidence type="ECO:0000313" key="3">
    <source>
        <dbReference type="Proteomes" id="UP001497382"/>
    </source>
</evidence>
<keyword evidence="1" id="KW-0812">Transmembrane</keyword>
<keyword evidence="1" id="KW-0472">Membrane</keyword>
<protein>
    <recommendedName>
        <fullName evidence="4">ATP synthase F0 subunit 8</fullName>
    </recommendedName>
</protein>
<sequence length="126" mass="14104">MGKKENSKKDNSKTQAERASHLSFHPYVSWKPAEGNWINYGFHFEIPFSSIRYVQLCTFQTALIGFLLIGRYLFLKDLRSIANLTSENVTRAQEIAHAASEAVTRAQEVAQAASEAVTRAQEVAQA</sequence>
<name>A0AAV1YZ13_9ARAC</name>
<evidence type="ECO:0008006" key="4">
    <source>
        <dbReference type="Google" id="ProtNLM"/>
    </source>
</evidence>
<proteinExistence type="predicted"/>
<dbReference type="Proteomes" id="UP001497382">
    <property type="component" value="Unassembled WGS sequence"/>
</dbReference>
<keyword evidence="3" id="KW-1185">Reference proteome</keyword>
<evidence type="ECO:0000313" key="2">
    <source>
        <dbReference type="EMBL" id="CAL1263265.1"/>
    </source>
</evidence>
<feature type="non-terminal residue" evidence="2">
    <location>
        <position position="126"/>
    </location>
</feature>
<evidence type="ECO:0000256" key="1">
    <source>
        <dbReference type="SAM" id="Phobius"/>
    </source>
</evidence>
<accession>A0AAV1YZ13</accession>
<comment type="caution">
    <text evidence="2">The sequence shown here is derived from an EMBL/GenBank/DDBJ whole genome shotgun (WGS) entry which is preliminary data.</text>
</comment>
<feature type="transmembrane region" description="Helical" evidence="1">
    <location>
        <begin position="53"/>
        <end position="74"/>
    </location>
</feature>
<organism evidence="2 3">
    <name type="scientific">Larinioides sclopetarius</name>
    <dbReference type="NCBI Taxonomy" id="280406"/>
    <lineage>
        <taxon>Eukaryota</taxon>
        <taxon>Metazoa</taxon>
        <taxon>Ecdysozoa</taxon>
        <taxon>Arthropoda</taxon>
        <taxon>Chelicerata</taxon>
        <taxon>Arachnida</taxon>
        <taxon>Araneae</taxon>
        <taxon>Araneomorphae</taxon>
        <taxon>Entelegynae</taxon>
        <taxon>Araneoidea</taxon>
        <taxon>Araneidae</taxon>
        <taxon>Larinioides</taxon>
    </lineage>
</organism>
<reference evidence="2 3" key="1">
    <citation type="submission" date="2024-04" db="EMBL/GenBank/DDBJ databases">
        <authorList>
            <person name="Rising A."/>
            <person name="Reimegard J."/>
            <person name="Sonavane S."/>
            <person name="Akerstrom W."/>
            <person name="Nylinder S."/>
            <person name="Hedman E."/>
            <person name="Kallberg Y."/>
        </authorList>
    </citation>
    <scope>NUCLEOTIDE SEQUENCE [LARGE SCALE GENOMIC DNA]</scope>
</reference>
<dbReference type="AlphaFoldDB" id="A0AAV1YZ13"/>
<dbReference type="EMBL" id="CAXIEN010000008">
    <property type="protein sequence ID" value="CAL1263265.1"/>
    <property type="molecule type" value="Genomic_DNA"/>
</dbReference>
<keyword evidence="1" id="KW-1133">Transmembrane helix</keyword>